<feature type="non-terminal residue" evidence="1">
    <location>
        <position position="96"/>
    </location>
</feature>
<name>A0A7K4XGD9_REGSA</name>
<dbReference type="Gene3D" id="2.10.50.10">
    <property type="entry name" value="Tumor Necrosis Factor Receptor, subunit A, domain 2"/>
    <property type="match status" value="1"/>
</dbReference>
<dbReference type="SUPFAM" id="SSF57586">
    <property type="entry name" value="TNF receptor-like"/>
    <property type="match status" value="1"/>
</dbReference>
<dbReference type="PANTHER" id="PTHR47388:SF1">
    <property type="entry name" value="TUMOR NECROSIS FACTOR RECEPTOR SUPERFAMILY MEMBER 18"/>
    <property type="match status" value="1"/>
</dbReference>
<dbReference type="PRINTS" id="PR01968">
    <property type="entry name" value="TNFACTORR18"/>
</dbReference>
<evidence type="ECO:0000313" key="1">
    <source>
        <dbReference type="EMBL" id="NWR45766.1"/>
    </source>
</evidence>
<dbReference type="GO" id="GO:0005031">
    <property type="term" value="F:tumor necrosis factor receptor activity"/>
    <property type="evidence" value="ECO:0007669"/>
    <property type="project" value="InterPro"/>
</dbReference>
<dbReference type="InterPro" id="IPR022318">
    <property type="entry name" value="TNFR_18"/>
</dbReference>
<feature type="non-terminal residue" evidence="1">
    <location>
        <position position="1"/>
    </location>
</feature>
<dbReference type="InterPro" id="IPR053107">
    <property type="entry name" value="TNFRSF18"/>
</dbReference>
<gene>
    <name evidence="1" type="primary">Tnfrsf18</name>
    <name evidence="1" type="ORF">REGSAT_R06592</name>
</gene>
<organism evidence="1 2">
    <name type="scientific">Regulus satrapa</name>
    <name type="common">Golden-crowned kinglet</name>
    <dbReference type="NCBI Taxonomy" id="13245"/>
    <lineage>
        <taxon>Eukaryota</taxon>
        <taxon>Metazoa</taxon>
        <taxon>Chordata</taxon>
        <taxon>Craniata</taxon>
        <taxon>Vertebrata</taxon>
        <taxon>Euteleostomi</taxon>
        <taxon>Archelosauria</taxon>
        <taxon>Archosauria</taxon>
        <taxon>Dinosauria</taxon>
        <taxon>Saurischia</taxon>
        <taxon>Theropoda</taxon>
        <taxon>Coelurosauria</taxon>
        <taxon>Aves</taxon>
        <taxon>Neognathae</taxon>
        <taxon>Neoaves</taxon>
        <taxon>Telluraves</taxon>
        <taxon>Australaves</taxon>
        <taxon>Passeriformes</taxon>
        <taxon>Regulidae</taxon>
        <taxon>Regulus</taxon>
    </lineage>
</organism>
<comment type="caution">
    <text evidence="1">The sequence shown here is derived from an EMBL/GenBank/DDBJ whole genome shotgun (WGS) entry which is preliminary data.</text>
</comment>
<protein>
    <submittedName>
        <fullName evidence="1">TNR18 factor</fullName>
    </submittedName>
</protein>
<proteinExistence type="predicted"/>
<dbReference type="GO" id="GO:0009897">
    <property type="term" value="C:external side of plasma membrane"/>
    <property type="evidence" value="ECO:0007669"/>
    <property type="project" value="TreeGrafter"/>
</dbReference>
<reference evidence="1 2" key="1">
    <citation type="submission" date="2019-09" db="EMBL/GenBank/DDBJ databases">
        <title>Bird 10,000 Genomes (B10K) Project - Family phase.</title>
        <authorList>
            <person name="Zhang G."/>
        </authorList>
    </citation>
    <scope>NUCLEOTIDE SEQUENCE [LARGE SCALE GENOMIC DNA]</scope>
    <source>
        <strain evidence="1">B10K-DU-001-18</strain>
        <tissue evidence="1">Muscle</tissue>
    </source>
</reference>
<sequence length="96" mass="10795">AGNPVPCMKEKDPDCKCPQGYSCGDRPCQFCQRLPRCEPGWELTRIGSENFLFECKPCEIGTYSSSRNSWCRNWTDCESSGFVTLWAGNSTHNSVC</sequence>
<dbReference type="Proteomes" id="UP000529728">
    <property type="component" value="Unassembled WGS sequence"/>
</dbReference>
<keyword evidence="2" id="KW-1185">Reference proteome</keyword>
<dbReference type="AlphaFoldDB" id="A0A7K4XGD9"/>
<accession>A0A7K4XGD9</accession>
<dbReference type="PANTHER" id="PTHR47388">
    <property type="entry name" value="TUMOR NECROSIS FACTOR RECEPTOR SUPERFAMILY MEMBER 18"/>
    <property type="match status" value="1"/>
</dbReference>
<dbReference type="GO" id="GO:0045785">
    <property type="term" value="P:positive regulation of cell adhesion"/>
    <property type="evidence" value="ECO:0007669"/>
    <property type="project" value="TreeGrafter"/>
</dbReference>
<evidence type="ECO:0000313" key="2">
    <source>
        <dbReference type="Proteomes" id="UP000529728"/>
    </source>
</evidence>
<dbReference type="GO" id="GO:0043066">
    <property type="term" value="P:negative regulation of apoptotic process"/>
    <property type="evidence" value="ECO:0007669"/>
    <property type="project" value="InterPro"/>
</dbReference>
<dbReference type="OrthoDB" id="9374769at2759"/>
<dbReference type="EMBL" id="VWZN01009042">
    <property type="protein sequence ID" value="NWR45766.1"/>
    <property type="molecule type" value="Genomic_DNA"/>
</dbReference>